<keyword evidence="3" id="KW-1185">Reference proteome</keyword>
<dbReference type="SUPFAM" id="SSF53335">
    <property type="entry name" value="S-adenosyl-L-methionine-dependent methyltransferases"/>
    <property type="match status" value="1"/>
</dbReference>
<protein>
    <recommendedName>
        <fullName evidence="1">Methyltransferase domain-containing protein</fullName>
    </recommendedName>
</protein>
<feature type="domain" description="Methyltransferase" evidence="1">
    <location>
        <begin position="43"/>
        <end position="75"/>
    </location>
</feature>
<dbReference type="CDD" id="cd02440">
    <property type="entry name" value="AdoMet_MTases"/>
    <property type="match status" value="1"/>
</dbReference>
<name>A0ABQ5XH68_9GAMM</name>
<evidence type="ECO:0000313" key="2">
    <source>
        <dbReference type="EMBL" id="GLQ90302.1"/>
    </source>
</evidence>
<accession>A0ABQ5XH68</accession>
<dbReference type="Pfam" id="PF13649">
    <property type="entry name" value="Methyltransf_25"/>
    <property type="match status" value="1"/>
</dbReference>
<gene>
    <name evidence="2" type="ORF">GCM10007898_38770</name>
</gene>
<dbReference type="PANTHER" id="PTHR45180:SF1">
    <property type="entry name" value="OS01G0307686 PROTEIN"/>
    <property type="match status" value="1"/>
</dbReference>
<evidence type="ECO:0000259" key="1">
    <source>
        <dbReference type="Pfam" id="PF13649"/>
    </source>
</evidence>
<proteinExistence type="predicted"/>
<organism evidence="2 3">
    <name type="scientific">Dyella flagellata</name>
    <dbReference type="NCBI Taxonomy" id="1867833"/>
    <lineage>
        <taxon>Bacteria</taxon>
        <taxon>Pseudomonadati</taxon>
        <taxon>Pseudomonadota</taxon>
        <taxon>Gammaproteobacteria</taxon>
        <taxon>Lysobacterales</taxon>
        <taxon>Rhodanobacteraceae</taxon>
        <taxon>Dyella</taxon>
    </lineage>
</organism>
<dbReference type="EMBL" id="BSOA01000048">
    <property type="protein sequence ID" value="GLQ90302.1"/>
    <property type="molecule type" value="Genomic_DNA"/>
</dbReference>
<dbReference type="InterPro" id="IPR041698">
    <property type="entry name" value="Methyltransf_25"/>
</dbReference>
<dbReference type="InterPro" id="IPR029063">
    <property type="entry name" value="SAM-dependent_MTases_sf"/>
</dbReference>
<evidence type="ECO:0000313" key="3">
    <source>
        <dbReference type="Proteomes" id="UP001156627"/>
    </source>
</evidence>
<dbReference type="PANTHER" id="PTHR45180">
    <property type="entry name" value="OS01G0307686 PROTEIN"/>
    <property type="match status" value="1"/>
</dbReference>
<sequence length="85" mass="9382">MSTDTRSLFTAQSDAYRTNRATYDPAFFAWLARSAPSTTRAWDCGCGSGQVTEDLARHFEQVVATDISASQLDKAPCLDNVHYLC</sequence>
<comment type="caution">
    <text evidence="2">The sequence shown here is derived from an EMBL/GenBank/DDBJ whole genome shotgun (WGS) entry which is preliminary data.</text>
</comment>
<dbReference type="Proteomes" id="UP001156627">
    <property type="component" value="Unassembled WGS sequence"/>
</dbReference>
<dbReference type="Gene3D" id="3.40.50.150">
    <property type="entry name" value="Vaccinia Virus protein VP39"/>
    <property type="match status" value="1"/>
</dbReference>
<reference evidence="3" key="1">
    <citation type="journal article" date="2019" name="Int. J. Syst. Evol. Microbiol.">
        <title>The Global Catalogue of Microorganisms (GCM) 10K type strain sequencing project: providing services to taxonomists for standard genome sequencing and annotation.</title>
        <authorList>
            <consortium name="The Broad Institute Genomics Platform"/>
            <consortium name="The Broad Institute Genome Sequencing Center for Infectious Disease"/>
            <person name="Wu L."/>
            <person name="Ma J."/>
        </authorList>
    </citation>
    <scope>NUCLEOTIDE SEQUENCE [LARGE SCALE GENOMIC DNA]</scope>
    <source>
        <strain evidence="3">NBRC 111981</strain>
    </source>
</reference>